<evidence type="ECO:0000256" key="2">
    <source>
        <dbReference type="ARBA" id="ARBA00004123"/>
    </source>
</evidence>
<dbReference type="Pfam" id="PF00096">
    <property type="entry name" value="zf-C2H2"/>
    <property type="match status" value="8"/>
</dbReference>
<proteinExistence type="inferred from homology"/>
<keyword evidence="11" id="KW-0539">Nucleus</keyword>
<keyword evidence="9" id="KW-0238">DNA-binding</keyword>
<evidence type="ECO:0000259" key="13">
    <source>
        <dbReference type="PROSITE" id="PS50157"/>
    </source>
</evidence>
<dbReference type="PANTHER" id="PTHR24399">
    <property type="entry name" value="ZINC FINGER AND BTB DOMAIN-CONTAINING"/>
    <property type="match status" value="1"/>
</dbReference>
<feature type="domain" description="C2H2-type" evidence="13">
    <location>
        <begin position="442"/>
        <end position="469"/>
    </location>
</feature>
<dbReference type="OrthoDB" id="8995410at2759"/>
<evidence type="ECO:0000256" key="5">
    <source>
        <dbReference type="ARBA" id="ARBA00022737"/>
    </source>
</evidence>
<dbReference type="FunFam" id="3.30.160.60:FF:000759">
    <property type="entry name" value="zinc finger protein 16"/>
    <property type="match status" value="1"/>
</dbReference>
<dbReference type="PROSITE" id="PS00028">
    <property type="entry name" value="ZINC_FINGER_C2H2_1"/>
    <property type="match status" value="9"/>
</dbReference>
<evidence type="ECO:0000313" key="14">
    <source>
        <dbReference type="EMBL" id="PIO32175.1"/>
    </source>
</evidence>
<feature type="domain" description="C2H2-type" evidence="13">
    <location>
        <begin position="554"/>
        <end position="581"/>
    </location>
</feature>
<evidence type="ECO:0000256" key="7">
    <source>
        <dbReference type="ARBA" id="ARBA00022833"/>
    </source>
</evidence>
<evidence type="ECO:0000256" key="12">
    <source>
        <dbReference type="PROSITE-ProRule" id="PRU00042"/>
    </source>
</evidence>
<dbReference type="PANTHER" id="PTHR24399:SF54">
    <property type="entry name" value="GASTRULA ZINC FINGER PROTEIN XLCGF26.1-LIKE-RELATED"/>
    <property type="match status" value="1"/>
</dbReference>
<evidence type="ECO:0000256" key="3">
    <source>
        <dbReference type="ARBA" id="ARBA00006991"/>
    </source>
</evidence>
<name>A0A2G9RWN3_AQUCT</name>
<protein>
    <recommendedName>
        <fullName evidence="13">C2H2-type domain-containing protein</fullName>
    </recommendedName>
</protein>
<dbReference type="GO" id="GO:0008270">
    <property type="term" value="F:zinc ion binding"/>
    <property type="evidence" value="ECO:0007669"/>
    <property type="project" value="UniProtKB-KW"/>
</dbReference>
<keyword evidence="15" id="KW-1185">Reference proteome</keyword>
<evidence type="ECO:0000256" key="11">
    <source>
        <dbReference type="ARBA" id="ARBA00023242"/>
    </source>
</evidence>
<dbReference type="GO" id="GO:0005654">
    <property type="term" value="C:nucleoplasm"/>
    <property type="evidence" value="ECO:0007669"/>
    <property type="project" value="TreeGrafter"/>
</dbReference>
<dbReference type="Proteomes" id="UP000228934">
    <property type="component" value="Unassembled WGS sequence"/>
</dbReference>
<dbReference type="SUPFAM" id="SSF57667">
    <property type="entry name" value="beta-beta-alpha zinc fingers"/>
    <property type="match status" value="5"/>
</dbReference>
<feature type="domain" description="C2H2-type" evidence="13">
    <location>
        <begin position="470"/>
        <end position="497"/>
    </location>
</feature>
<keyword evidence="8" id="KW-0805">Transcription regulation</keyword>
<evidence type="ECO:0000313" key="15">
    <source>
        <dbReference type="Proteomes" id="UP000228934"/>
    </source>
</evidence>
<feature type="domain" description="C2H2-type" evidence="13">
    <location>
        <begin position="498"/>
        <end position="525"/>
    </location>
</feature>
<dbReference type="Gene3D" id="3.30.160.60">
    <property type="entry name" value="Classic Zinc Finger"/>
    <property type="match status" value="9"/>
</dbReference>
<gene>
    <name evidence="14" type="ORF">AB205_0033430</name>
</gene>
<dbReference type="FunFam" id="3.30.160.60:FF:002281">
    <property type="match status" value="1"/>
</dbReference>
<dbReference type="InterPro" id="IPR036236">
    <property type="entry name" value="Znf_C2H2_sf"/>
</dbReference>
<dbReference type="SMART" id="SM00355">
    <property type="entry name" value="ZnF_C2H2"/>
    <property type="match status" value="9"/>
</dbReference>
<dbReference type="EMBL" id="KV931373">
    <property type="protein sequence ID" value="PIO32175.1"/>
    <property type="molecule type" value="Genomic_DNA"/>
</dbReference>
<dbReference type="FunFam" id="3.30.160.60:FF:002343">
    <property type="entry name" value="Zinc finger protein 33A"/>
    <property type="match status" value="1"/>
</dbReference>
<dbReference type="PROSITE" id="PS50157">
    <property type="entry name" value="ZINC_FINGER_C2H2_2"/>
    <property type="match status" value="9"/>
</dbReference>
<evidence type="ECO:0000256" key="8">
    <source>
        <dbReference type="ARBA" id="ARBA00023015"/>
    </source>
</evidence>
<dbReference type="GO" id="GO:0002682">
    <property type="term" value="P:regulation of immune system process"/>
    <property type="evidence" value="ECO:0007669"/>
    <property type="project" value="TreeGrafter"/>
</dbReference>
<comment type="function">
    <text evidence="1">May be involved in transcriptional regulation.</text>
</comment>
<organism evidence="14 15">
    <name type="scientific">Aquarana catesbeiana</name>
    <name type="common">American bullfrog</name>
    <name type="synonym">Rana catesbeiana</name>
    <dbReference type="NCBI Taxonomy" id="8400"/>
    <lineage>
        <taxon>Eukaryota</taxon>
        <taxon>Metazoa</taxon>
        <taxon>Chordata</taxon>
        <taxon>Craniata</taxon>
        <taxon>Vertebrata</taxon>
        <taxon>Euteleostomi</taxon>
        <taxon>Amphibia</taxon>
        <taxon>Batrachia</taxon>
        <taxon>Anura</taxon>
        <taxon>Neobatrachia</taxon>
        <taxon>Ranoidea</taxon>
        <taxon>Ranidae</taxon>
        <taxon>Aquarana</taxon>
    </lineage>
</organism>
<keyword evidence="4" id="KW-0479">Metal-binding</keyword>
<sequence length="606" mass="69427">MVANLSSQENIVVKKTSGDGQNSIMVPLHSLLIPERNNDKRILEVTKKIIDLLTGEVPIRCQEVSIMAWRYLEGHKDVCKDILMEDQPPLTSPDRFSNGNPPERCPRYCWDSTQEDHTIPHHHQSGNVSNFDISIKEEIKEEQKEHGVMEEWKHLEGHKDLYKDVMMEDQRALTSPDGPSNGNPPERCPRPLYSWNSTQEDCTMPHHDQGIEVTDMKTEVKEEEETYMKENQLSMKEAKVMVTVTKEESSLGVSTGRHNGWNTPEGHHISPPNLNEENNDIEHCSPGVSLFTQYIHHRLDHMVRTTDLFNSEESNTIISNIQPSFHNADGSPDPSNPKVITSNNVNITHRDNKLFPCTFQDCIKSFIKEQDLVVHQRMHTSEKPFSCSTCKKSFVKKSQLVRHQRIHTGEKPFSCSECKKSFTFQSQLRIHQRVHTGEKKPFPCSECEKSFITKAELIRHERIHTGERPFSCSQCGKSFTHTSLLYAHQRIHTGEKPFSCSKCEKSFNHKTGLIRHERIHTGEKPFSCSECGKSFTQKSLLHTHQRVHTGEKPFSCSECGKCFSNKGNCDKHMRIHTGEKPFSCLECGKCFAQKVTLILHQSKHTT</sequence>
<evidence type="ECO:0000256" key="4">
    <source>
        <dbReference type="ARBA" id="ARBA00022723"/>
    </source>
</evidence>
<dbReference type="InterPro" id="IPR013087">
    <property type="entry name" value="Znf_C2H2_type"/>
</dbReference>
<evidence type="ECO:0000256" key="10">
    <source>
        <dbReference type="ARBA" id="ARBA00023163"/>
    </source>
</evidence>
<dbReference type="GO" id="GO:0001227">
    <property type="term" value="F:DNA-binding transcription repressor activity, RNA polymerase II-specific"/>
    <property type="evidence" value="ECO:0007669"/>
    <property type="project" value="TreeGrafter"/>
</dbReference>
<dbReference type="FunFam" id="3.30.160.60:FF:000936">
    <property type="entry name" value="Zinc finger protein 577"/>
    <property type="match status" value="1"/>
</dbReference>
<keyword evidence="6 12" id="KW-0863">Zinc-finger</keyword>
<evidence type="ECO:0000256" key="6">
    <source>
        <dbReference type="ARBA" id="ARBA00022771"/>
    </source>
</evidence>
<accession>A0A2G9RWN3</accession>
<dbReference type="AlphaFoldDB" id="A0A2G9RWN3"/>
<dbReference type="GO" id="GO:0001817">
    <property type="term" value="P:regulation of cytokine production"/>
    <property type="evidence" value="ECO:0007669"/>
    <property type="project" value="TreeGrafter"/>
</dbReference>
<feature type="domain" description="C2H2-type" evidence="13">
    <location>
        <begin position="385"/>
        <end position="412"/>
    </location>
</feature>
<feature type="domain" description="C2H2-type" evidence="13">
    <location>
        <begin position="413"/>
        <end position="440"/>
    </location>
</feature>
<keyword evidence="5" id="KW-0677">Repeat</keyword>
<keyword evidence="7" id="KW-0862">Zinc</keyword>
<reference evidence="15" key="1">
    <citation type="journal article" date="2017" name="Nat. Commun.">
        <title>The North American bullfrog draft genome provides insight into hormonal regulation of long noncoding RNA.</title>
        <authorList>
            <person name="Hammond S.A."/>
            <person name="Warren R.L."/>
            <person name="Vandervalk B.P."/>
            <person name="Kucuk E."/>
            <person name="Khan H."/>
            <person name="Gibb E.A."/>
            <person name="Pandoh P."/>
            <person name="Kirk H."/>
            <person name="Zhao Y."/>
            <person name="Jones M."/>
            <person name="Mungall A.J."/>
            <person name="Coope R."/>
            <person name="Pleasance S."/>
            <person name="Moore R.A."/>
            <person name="Holt R.A."/>
            <person name="Round J.M."/>
            <person name="Ohora S."/>
            <person name="Walle B.V."/>
            <person name="Veldhoen N."/>
            <person name="Helbing C.C."/>
            <person name="Birol I."/>
        </authorList>
    </citation>
    <scope>NUCLEOTIDE SEQUENCE [LARGE SCALE GENOMIC DNA]</scope>
</reference>
<comment type="subcellular location">
    <subcellularLocation>
        <location evidence="2">Nucleus</location>
    </subcellularLocation>
</comment>
<keyword evidence="10" id="KW-0804">Transcription</keyword>
<feature type="domain" description="C2H2-type" evidence="13">
    <location>
        <begin position="355"/>
        <end position="384"/>
    </location>
</feature>
<dbReference type="FunFam" id="3.30.160.60:FF:000358">
    <property type="entry name" value="zinc finger protein 24"/>
    <property type="match status" value="2"/>
</dbReference>
<evidence type="ECO:0000256" key="9">
    <source>
        <dbReference type="ARBA" id="ARBA00023125"/>
    </source>
</evidence>
<feature type="domain" description="C2H2-type" evidence="13">
    <location>
        <begin position="526"/>
        <end position="553"/>
    </location>
</feature>
<dbReference type="GO" id="GO:0000978">
    <property type="term" value="F:RNA polymerase II cis-regulatory region sequence-specific DNA binding"/>
    <property type="evidence" value="ECO:0007669"/>
    <property type="project" value="TreeGrafter"/>
</dbReference>
<dbReference type="FunFam" id="3.30.160.60:FF:002716">
    <property type="entry name" value="Zinc finger protein 212"/>
    <property type="match status" value="1"/>
</dbReference>
<evidence type="ECO:0000256" key="1">
    <source>
        <dbReference type="ARBA" id="ARBA00003767"/>
    </source>
</evidence>
<comment type="similarity">
    <text evidence="3">Belongs to the krueppel C2H2-type zinc-finger protein family.</text>
</comment>
<dbReference type="FunFam" id="3.30.160.60:FF:000320">
    <property type="entry name" value="Zinc finger protein 777"/>
    <property type="match status" value="1"/>
</dbReference>
<feature type="domain" description="C2H2-type" evidence="13">
    <location>
        <begin position="582"/>
        <end position="606"/>
    </location>
</feature>